<evidence type="ECO:0000313" key="2">
    <source>
        <dbReference type="Proteomes" id="UP000294813"/>
    </source>
</evidence>
<dbReference type="Gene3D" id="1.10.3210.10">
    <property type="entry name" value="Hypothetical protein af1432"/>
    <property type="match status" value="1"/>
</dbReference>
<name>A0A4R2RM41_9FIRM</name>
<sequence length="196" mass="22580">MSDYILTYSKQRMRPLEPAEEEIHLIDIAHALSLMTRANGHFPHFYSVAQHAINCCKEAKSRGYSKRVQLACLLHDASESYLSDITRPVKKNLPAYFPIEEKLQKLIYQRFGLGDLTEEEQAQVRHVDDTLLYYEFYELMGTAIFDQAPVKSMEHDFTQKDFLSVEYEFIALHESINSDYRCLGIDACQGAWVAGS</sequence>
<evidence type="ECO:0008006" key="3">
    <source>
        <dbReference type="Google" id="ProtNLM"/>
    </source>
</evidence>
<proteinExistence type="predicted"/>
<accession>A0A4R2RM41</accession>
<protein>
    <recommendedName>
        <fullName evidence="3">HD domain-containing protein</fullName>
    </recommendedName>
</protein>
<dbReference type="EMBL" id="SLXT01000016">
    <property type="protein sequence ID" value="TCP63719.1"/>
    <property type="molecule type" value="Genomic_DNA"/>
</dbReference>
<keyword evidence="2" id="KW-1185">Reference proteome</keyword>
<dbReference type="SUPFAM" id="SSF109604">
    <property type="entry name" value="HD-domain/PDEase-like"/>
    <property type="match status" value="1"/>
</dbReference>
<dbReference type="OrthoDB" id="1099791at2"/>
<dbReference type="Proteomes" id="UP000294813">
    <property type="component" value="Unassembled WGS sequence"/>
</dbReference>
<comment type="caution">
    <text evidence="1">The sequence shown here is derived from an EMBL/GenBank/DDBJ whole genome shotgun (WGS) entry which is preliminary data.</text>
</comment>
<gene>
    <name evidence="1" type="ORF">EDD73_11663</name>
</gene>
<reference evidence="1 2" key="1">
    <citation type="submission" date="2019-03" db="EMBL/GenBank/DDBJ databases">
        <title>Genomic Encyclopedia of Type Strains, Phase IV (KMG-IV): sequencing the most valuable type-strain genomes for metagenomic binning, comparative biology and taxonomic classification.</title>
        <authorList>
            <person name="Goeker M."/>
        </authorList>
    </citation>
    <scope>NUCLEOTIDE SEQUENCE [LARGE SCALE GENOMIC DNA]</scope>
    <source>
        <strain evidence="1 2">DSM 11170</strain>
    </source>
</reference>
<dbReference type="RefSeq" id="WP_131919555.1">
    <property type="nucleotide sequence ID" value="NZ_JAOQNU010000015.1"/>
</dbReference>
<evidence type="ECO:0000313" key="1">
    <source>
        <dbReference type="EMBL" id="TCP63719.1"/>
    </source>
</evidence>
<organism evidence="1 2">
    <name type="scientific">Heliophilum fasciatum</name>
    <dbReference type="NCBI Taxonomy" id="35700"/>
    <lineage>
        <taxon>Bacteria</taxon>
        <taxon>Bacillati</taxon>
        <taxon>Bacillota</taxon>
        <taxon>Clostridia</taxon>
        <taxon>Eubacteriales</taxon>
        <taxon>Heliobacteriaceae</taxon>
        <taxon>Heliophilum</taxon>
    </lineage>
</organism>
<dbReference type="AlphaFoldDB" id="A0A4R2RM41"/>